<dbReference type="RefSeq" id="WP_131237398.1">
    <property type="nucleotide sequence ID" value="NZ_SJTH01000017.1"/>
</dbReference>
<keyword evidence="1" id="KW-0175">Coiled coil</keyword>
<keyword evidence="2" id="KW-0732">Signal</keyword>
<dbReference type="AlphaFoldDB" id="A0A4R1AUK8"/>
<evidence type="ECO:0000256" key="2">
    <source>
        <dbReference type="SAM" id="SignalP"/>
    </source>
</evidence>
<sequence length="145" mass="16279">MKKLFLSLTVLVLFMLSGCSFLGEVNDSLEYANKATDHINTLKDFAETAPQMIQDAAANGESKEELENQIKTLIEKMEKFNAIDPPAIAEDIHLQLVEKNMIIIEEMNQVMSDGEIILDQLESTEIFTTINEFTALLNQLNELGL</sequence>
<proteinExistence type="predicted"/>
<evidence type="ECO:0000256" key="1">
    <source>
        <dbReference type="SAM" id="Coils"/>
    </source>
</evidence>
<dbReference type="EMBL" id="SJTH01000017">
    <property type="protein sequence ID" value="TCJ03406.1"/>
    <property type="molecule type" value="Genomic_DNA"/>
</dbReference>
<comment type="caution">
    <text evidence="3">The sequence shown here is derived from an EMBL/GenBank/DDBJ whole genome shotgun (WGS) entry which is preliminary data.</text>
</comment>
<evidence type="ECO:0008006" key="5">
    <source>
        <dbReference type="Google" id="ProtNLM"/>
    </source>
</evidence>
<organism evidence="3 4">
    <name type="scientific">Cytobacillus praedii</name>
    <dbReference type="NCBI Taxonomy" id="1742358"/>
    <lineage>
        <taxon>Bacteria</taxon>
        <taxon>Bacillati</taxon>
        <taxon>Bacillota</taxon>
        <taxon>Bacilli</taxon>
        <taxon>Bacillales</taxon>
        <taxon>Bacillaceae</taxon>
        <taxon>Cytobacillus</taxon>
    </lineage>
</organism>
<gene>
    <name evidence="3" type="ORF">E0Y62_14230</name>
</gene>
<dbReference type="Pfam" id="PF19903">
    <property type="entry name" value="DUF6376"/>
    <property type="match status" value="1"/>
</dbReference>
<dbReference type="InterPro" id="IPR045956">
    <property type="entry name" value="DUF6376"/>
</dbReference>
<accession>A0A4R1AUK8</accession>
<feature type="coiled-coil region" evidence="1">
    <location>
        <begin position="56"/>
        <end position="83"/>
    </location>
</feature>
<evidence type="ECO:0000313" key="3">
    <source>
        <dbReference type="EMBL" id="TCJ03406.1"/>
    </source>
</evidence>
<keyword evidence="4" id="KW-1185">Reference proteome</keyword>
<feature type="signal peptide" evidence="2">
    <location>
        <begin position="1"/>
        <end position="22"/>
    </location>
</feature>
<dbReference type="Proteomes" id="UP000293846">
    <property type="component" value="Unassembled WGS sequence"/>
</dbReference>
<dbReference type="PROSITE" id="PS51257">
    <property type="entry name" value="PROKAR_LIPOPROTEIN"/>
    <property type="match status" value="1"/>
</dbReference>
<name>A0A4R1AUK8_9BACI</name>
<dbReference type="OrthoDB" id="2607309at2"/>
<feature type="chain" id="PRO_5020890828" description="Lipoprotein" evidence="2">
    <location>
        <begin position="23"/>
        <end position="145"/>
    </location>
</feature>
<reference evidence="3 4" key="1">
    <citation type="submission" date="2019-03" db="EMBL/GenBank/DDBJ databases">
        <authorList>
            <person name="Jensen L."/>
            <person name="Storgaard J."/>
            <person name="Sulaj E."/>
            <person name="Schramm A."/>
            <person name="Marshall I.P.G."/>
        </authorList>
    </citation>
    <scope>NUCLEOTIDE SEQUENCE [LARGE SCALE GENOMIC DNA]</scope>
    <source>
        <strain evidence="3 4">2017H2G3</strain>
    </source>
</reference>
<evidence type="ECO:0000313" key="4">
    <source>
        <dbReference type="Proteomes" id="UP000293846"/>
    </source>
</evidence>
<protein>
    <recommendedName>
        <fullName evidence="5">Lipoprotein</fullName>
    </recommendedName>
</protein>